<proteinExistence type="predicted"/>
<gene>
    <name evidence="1" type="ORF">LTR05_006836</name>
</gene>
<protein>
    <submittedName>
        <fullName evidence="1">Uncharacterized protein</fullName>
    </submittedName>
</protein>
<evidence type="ECO:0000313" key="2">
    <source>
        <dbReference type="Proteomes" id="UP001309876"/>
    </source>
</evidence>
<organism evidence="1 2">
    <name type="scientific">Lithohypha guttulata</name>
    <dbReference type="NCBI Taxonomy" id="1690604"/>
    <lineage>
        <taxon>Eukaryota</taxon>
        <taxon>Fungi</taxon>
        <taxon>Dikarya</taxon>
        <taxon>Ascomycota</taxon>
        <taxon>Pezizomycotina</taxon>
        <taxon>Eurotiomycetes</taxon>
        <taxon>Chaetothyriomycetidae</taxon>
        <taxon>Chaetothyriales</taxon>
        <taxon>Trichomeriaceae</taxon>
        <taxon>Lithohypha</taxon>
    </lineage>
</organism>
<keyword evidence="2" id="KW-1185">Reference proteome</keyword>
<evidence type="ECO:0000313" key="1">
    <source>
        <dbReference type="EMBL" id="KAK5082954.1"/>
    </source>
</evidence>
<dbReference type="EMBL" id="JAVRRJ010000007">
    <property type="protein sequence ID" value="KAK5082954.1"/>
    <property type="molecule type" value="Genomic_DNA"/>
</dbReference>
<reference evidence="1 2" key="1">
    <citation type="submission" date="2023-08" db="EMBL/GenBank/DDBJ databases">
        <title>Black Yeasts Isolated from many extreme environments.</title>
        <authorList>
            <person name="Coleine C."/>
            <person name="Stajich J.E."/>
            <person name="Selbmann L."/>
        </authorList>
    </citation>
    <scope>NUCLEOTIDE SEQUENCE [LARGE SCALE GENOMIC DNA]</scope>
    <source>
        <strain evidence="1 2">CCFEE 5910</strain>
    </source>
</reference>
<comment type="caution">
    <text evidence="1">The sequence shown here is derived from an EMBL/GenBank/DDBJ whole genome shotgun (WGS) entry which is preliminary data.</text>
</comment>
<accession>A0AAN7Y560</accession>
<name>A0AAN7Y560_9EURO</name>
<dbReference type="AlphaFoldDB" id="A0AAN7Y560"/>
<sequence>MNTTSTITFLGLPQEILDMILAEHFSSMVVTVRDWPKVKYDRGSKSRSKWLGIVLTKKSLYEPSMSSFFQNAGFHHKYPLCTSLDRINARRDAMNKTQYIVGCTRVAKEIFRLGSIWPPIYADLKHFVLKQEIKSKLHDNFCNCSRRQLRALRWARENVLEQEVSFEGFLTVSFLRGLDSPCKLRAKLKLITKKDGTLRLYEVFNMERTAFQDVKGVIEECFEADLNEPENHNFGPNETYHAKNPTWER</sequence>
<dbReference type="Proteomes" id="UP001309876">
    <property type="component" value="Unassembled WGS sequence"/>
</dbReference>